<evidence type="ECO:0000313" key="5">
    <source>
        <dbReference type="Proteomes" id="UP000245124"/>
    </source>
</evidence>
<dbReference type="InterPro" id="IPR009081">
    <property type="entry name" value="PP-bd_ACP"/>
</dbReference>
<feature type="domain" description="Carrier" evidence="3">
    <location>
        <begin position="16"/>
        <end position="93"/>
    </location>
</feature>
<dbReference type="PROSITE" id="PS50075">
    <property type="entry name" value="CARRIER"/>
    <property type="match status" value="1"/>
</dbReference>
<evidence type="ECO:0000256" key="1">
    <source>
        <dbReference type="ARBA" id="ARBA00022450"/>
    </source>
</evidence>
<name>A0A2R5FNJ3_NOSCO</name>
<dbReference type="SMART" id="SM00823">
    <property type="entry name" value="PKS_PP"/>
    <property type="match status" value="1"/>
</dbReference>
<evidence type="ECO:0000313" key="4">
    <source>
        <dbReference type="EMBL" id="GBG19845.1"/>
    </source>
</evidence>
<gene>
    <name evidence="4" type="ORF">NIES4072_35140</name>
</gene>
<dbReference type="Proteomes" id="UP000245124">
    <property type="component" value="Unassembled WGS sequence"/>
</dbReference>
<dbReference type="RefSeq" id="WP_109009595.1">
    <property type="nucleotide sequence ID" value="NZ_BDUD01000001.1"/>
</dbReference>
<dbReference type="GO" id="GO:0031177">
    <property type="term" value="F:phosphopantetheine binding"/>
    <property type="evidence" value="ECO:0007669"/>
    <property type="project" value="InterPro"/>
</dbReference>
<dbReference type="Pfam" id="PF00550">
    <property type="entry name" value="PP-binding"/>
    <property type="match status" value="1"/>
</dbReference>
<reference evidence="4 5" key="1">
    <citation type="submission" date="2017-06" db="EMBL/GenBank/DDBJ databases">
        <title>Genome sequencing of cyanobaciteial culture collection at National Institute for Environmental Studies (NIES).</title>
        <authorList>
            <person name="Hirose Y."/>
            <person name="Shimura Y."/>
            <person name="Fujisawa T."/>
            <person name="Nakamura Y."/>
            <person name="Kawachi M."/>
        </authorList>
    </citation>
    <scope>NUCLEOTIDE SEQUENCE [LARGE SCALE GENOMIC DNA]</scope>
    <source>
        <strain evidence="4 5">NIES-4072</strain>
    </source>
</reference>
<dbReference type="EMBL" id="BDUD01000001">
    <property type="protein sequence ID" value="GBG19845.1"/>
    <property type="molecule type" value="Genomic_DNA"/>
</dbReference>
<keyword evidence="5" id="KW-1185">Reference proteome</keyword>
<evidence type="ECO:0000256" key="2">
    <source>
        <dbReference type="ARBA" id="ARBA00022553"/>
    </source>
</evidence>
<comment type="caution">
    <text evidence="4">The sequence shown here is derived from an EMBL/GenBank/DDBJ whole genome shotgun (WGS) entry which is preliminary data.</text>
</comment>
<proteinExistence type="predicted"/>
<protein>
    <recommendedName>
        <fullName evidence="3">Carrier domain-containing protein</fullName>
    </recommendedName>
</protein>
<evidence type="ECO:0000259" key="3">
    <source>
        <dbReference type="PROSITE" id="PS50075"/>
    </source>
</evidence>
<accession>A0A2R5FNJ3</accession>
<dbReference type="InterPro" id="IPR020806">
    <property type="entry name" value="PKS_PP-bd"/>
</dbReference>
<dbReference type="InterPro" id="IPR036736">
    <property type="entry name" value="ACP-like_sf"/>
</dbReference>
<keyword evidence="2" id="KW-0597">Phosphoprotein</keyword>
<organism evidence="4 5">
    <name type="scientific">Nostoc commune NIES-4072</name>
    <dbReference type="NCBI Taxonomy" id="2005467"/>
    <lineage>
        <taxon>Bacteria</taxon>
        <taxon>Bacillati</taxon>
        <taxon>Cyanobacteriota</taxon>
        <taxon>Cyanophyceae</taxon>
        <taxon>Nostocales</taxon>
        <taxon>Nostocaceae</taxon>
        <taxon>Nostoc</taxon>
    </lineage>
</organism>
<dbReference type="AlphaFoldDB" id="A0A2R5FNJ3"/>
<sequence length="100" mass="11505">MQINHLITISNSGQSQIAETIQAWLVNQFAERLEIDPEDIDIHEPFDNYDLNSVETIILLKKLENWLGRNLNPTLIFNYPNIAELAKRLAEETSATRQKA</sequence>
<keyword evidence="1" id="KW-0596">Phosphopantetheine</keyword>
<dbReference type="OrthoDB" id="425617at2"/>
<dbReference type="Gene3D" id="1.10.1200.10">
    <property type="entry name" value="ACP-like"/>
    <property type="match status" value="1"/>
</dbReference>
<dbReference type="SUPFAM" id="SSF47336">
    <property type="entry name" value="ACP-like"/>
    <property type="match status" value="1"/>
</dbReference>